<name>A0ABS2LB50_9CELL</name>
<evidence type="ECO:0008006" key="4">
    <source>
        <dbReference type="Google" id="ProtNLM"/>
    </source>
</evidence>
<gene>
    <name evidence="2" type="ORF">JOD49_000540</name>
</gene>
<organism evidence="2 3">
    <name type="scientific">Oerskovia jenensis</name>
    <dbReference type="NCBI Taxonomy" id="162169"/>
    <lineage>
        <taxon>Bacteria</taxon>
        <taxon>Bacillati</taxon>
        <taxon>Actinomycetota</taxon>
        <taxon>Actinomycetes</taxon>
        <taxon>Micrococcales</taxon>
        <taxon>Cellulomonadaceae</taxon>
        <taxon>Oerskovia</taxon>
    </lineage>
</organism>
<reference evidence="2 3" key="1">
    <citation type="submission" date="2021-01" db="EMBL/GenBank/DDBJ databases">
        <title>Sequencing the genomes of 1000 actinobacteria strains.</title>
        <authorList>
            <person name="Klenk H.-P."/>
        </authorList>
    </citation>
    <scope>NUCLEOTIDE SEQUENCE [LARGE SCALE GENOMIC DNA]</scope>
    <source>
        <strain evidence="2 3">DSM 46000</strain>
    </source>
</reference>
<dbReference type="Proteomes" id="UP000698059">
    <property type="component" value="Unassembled WGS sequence"/>
</dbReference>
<sequence>MTTTLTLATIALALFSACSSGPGIDASNPYAAEFENALENATSDFERGVLEDGEITSAEYEEAVDRYLGCMHDLDVDVTLQASGEMYQFVTSTAEEFDLHDADCRRGTTAWVTQLYDAKINNPENVEVELAELAAACLVEAGIAPAGYSAEMLGDDMNNGTGLVLTHMDDIDDCFQEALDVQE</sequence>
<feature type="signal peptide" evidence="1">
    <location>
        <begin position="1"/>
        <end position="20"/>
    </location>
</feature>
<accession>A0ABS2LB50</accession>
<evidence type="ECO:0000313" key="2">
    <source>
        <dbReference type="EMBL" id="MBM7477620.1"/>
    </source>
</evidence>
<feature type="chain" id="PRO_5046385096" description="Lipoprotein" evidence="1">
    <location>
        <begin position="21"/>
        <end position="183"/>
    </location>
</feature>
<dbReference type="RefSeq" id="WP_205305871.1">
    <property type="nucleotide sequence ID" value="NZ_BAAAVF010000010.1"/>
</dbReference>
<proteinExistence type="predicted"/>
<keyword evidence="3" id="KW-1185">Reference proteome</keyword>
<comment type="caution">
    <text evidence="2">The sequence shown here is derived from an EMBL/GenBank/DDBJ whole genome shotgun (WGS) entry which is preliminary data.</text>
</comment>
<keyword evidence="1" id="KW-0732">Signal</keyword>
<dbReference type="EMBL" id="JAFBBO010000001">
    <property type="protein sequence ID" value="MBM7477620.1"/>
    <property type="molecule type" value="Genomic_DNA"/>
</dbReference>
<protein>
    <recommendedName>
        <fullName evidence="4">Lipoprotein</fullName>
    </recommendedName>
</protein>
<evidence type="ECO:0000313" key="3">
    <source>
        <dbReference type="Proteomes" id="UP000698059"/>
    </source>
</evidence>
<evidence type="ECO:0000256" key="1">
    <source>
        <dbReference type="SAM" id="SignalP"/>
    </source>
</evidence>